<proteinExistence type="predicted"/>
<evidence type="ECO:0000313" key="4">
    <source>
        <dbReference type="Proteomes" id="UP000201519"/>
    </source>
</evidence>
<dbReference type="EMBL" id="KM982403">
    <property type="protein sequence ID" value="AKI81567.1"/>
    <property type="molecule type" value="Genomic_DNA"/>
</dbReference>
<dbReference type="RefSeq" id="YP_003987423.1">
    <property type="nucleotide sequence ID" value="NC_014649.1"/>
</dbReference>
<evidence type="ECO:0000313" key="1">
    <source>
        <dbReference type="EMBL" id="ADO18923.1"/>
    </source>
</evidence>
<evidence type="ECO:0000313" key="2">
    <source>
        <dbReference type="EMBL" id="AKI79678.1"/>
    </source>
</evidence>
<dbReference type="Proteomes" id="UP000241474">
    <property type="component" value="Segment"/>
</dbReference>
<accession>A0A0G2Y1V2</accession>
<dbReference type="KEGG" id="vg:9925557"/>
<gene>
    <name evidence="1" type="primary">R889</name>
</gene>
<dbReference type="GeneID" id="9925557"/>
<evidence type="ECO:0000313" key="5">
    <source>
        <dbReference type="Proteomes" id="UP000241474"/>
    </source>
</evidence>
<dbReference type="OrthoDB" id="35151at10239"/>
<organismHost>
    <name type="scientific">Acanthamoeba polyphaga</name>
    <name type="common">Amoeba</name>
    <dbReference type="NCBI Taxonomy" id="5757"/>
</organismHost>
<reference evidence="1 4" key="1">
    <citation type="journal article" date="2011" name="Virol. J.">
        <title>Breaking the 1000-gene barrier for Mimivirus using ultra-deep genome and transcriptome sequencing.</title>
        <authorList>
            <person name="Legendre M."/>
            <person name="Santini S."/>
            <person name="Rico A."/>
            <person name="Abergel C."/>
            <person name="Claverie J.M."/>
        </authorList>
    </citation>
    <scope>NUCLEOTIDE SEQUENCE [LARGE SCALE GENOMIC DNA]</scope>
</reference>
<organism evidence="1 4">
    <name type="scientific">Acanthamoeba polyphaga mimivirus</name>
    <name type="common">APMV</name>
    <dbReference type="NCBI Taxonomy" id="212035"/>
    <lineage>
        <taxon>Viruses</taxon>
        <taxon>Varidnaviria</taxon>
        <taxon>Bamfordvirae</taxon>
        <taxon>Nucleocytoviricota</taxon>
        <taxon>Megaviricetes</taxon>
        <taxon>Imitervirales</taxon>
        <taxon>Mimiviridae</taxon>
        <taxon>Megamimivirinae</taxon>
        <taxon>Mimivirus</taxon>
        <taxon>Mimivirus bradfordmassiliense</taxon>
    </lineage>
</organism>
<dbReference type="Proteomes" id="UP000201519">
    <property type="component" value="Segment"/>
</dbReference>
<reference evidence="5 6" key="2">
    <citation type="submission" date="2014-10" db="EMBL/GenBank/DDBJ databases">
        <title>Pan-genome analysis of Brazilian lineage A amoebal mimiviruses.</title>
        <authorList>
            <person name="Assis F.L."/>
            <person name="Abrahao J.S."/>
            <person name="Kroon E.G."/>
            <person name="Dornas F.P."/>
            <person name="Andrade K.R."/>
            <person name="Borato P.V.M."/>
            <person name="Pilotto M.R."/>
            <person name="Benamar S."/>
            <person name="LaScola B."/>
            <person name="Colson P."/>
        </authorList>
    </citation>
    <scope>NUCLEOTIDE SEQUENCE [LARGE SCALE GENOMIC DNA]</scope>
    <source>
        <strain evidence="3 6">Amazonia</strain>
        <strain evidence="2 5">Oyster</strain>
    </source>
</reference>
<keyword evidence="4" id="KW-1185">Reference proteome</keyword>
<protein>
    <recommendedName>
        <fullName evidence="7">Ankyrin repeat protein</fullName>
    </recommendedName>
</protein>
<dbReference type="EMBL" id="KM982401">
    <property type="protein sequence ID" value="AKI79678.1"/>
    <property type="molecule type" value="Genomic_DNA"/>
</dbReference>
<evidence type="ECO:0000313" key="3">
    <source>
        <dbReference type="EMBL" id="AKI81567.1"/>
    </source>
</evidence>
<name>A0A0G2Y1V2_MIMIV</name>
<evidence type="ECO:0000313" key="6">
    <source>
        <dbReference type="Proteomes" id="UP000274448"/>
    </source>
</evidence>
<sequence length="114" mass="13864">MTKSHCRNKLIQLFLDYGCEFRSYLKKFDVSHIKIIRIIDCYRNYFKTINNELRDVQTEIIYKPDSLRSNIFKIQWEIHNGLSYDVIKKHNQKLFDYFGIQDEEKLIRIIGLVE</sequence>
<dbReference type="Proteomes" id="UP000274448">
    <property type="component" value="Segment"/>
</dbReference>
<dbReference type="EMBL" id="HQ336222">
    <property type="protein sequence ID" value="ADO18923.1"/>
    <property type="molecule type" value="Genomic_DNA"/>
</dbReference>
<evidence type="ECO:0008006" key="7">
    <source>
        <dbReference type="Google" id="ProtNLM"/>
    </source>
</evidence>
<accession>E3VYI5</accession>